<dbReference type="EMBL" id="PDUD01000011">
    <property type="protein sequence ID" value="PHN07190.1"/>
    <property type="molecule type" value="Genomic_DNA"/>
</dbReference>
<proteinExistence type="predicted"/>
<comment type="caution">
    <text evidence="2">The sequence shown here is derived from an EMBL/GenBank/DDBJ whole genome shotgun (WGS) entry which is preliminary data.</text>
</comment>
<dbReference type="PANTHER" id="PTHR21180:SF32">
    <property type="entry name" value="ENDONUCLEASE_EXONUCLEASE_PHOSPHATASE FAMILY DOMAIN-CONTAINING PROTEIN 1"/>
    <property type="match status" value="1"/>
</dbReference>
<evidence type="ECO:0000313" key="2">
    <source>
        <dbReference type="EMBL" id="PHN07190.1"/>
    </source>
</evidence>
<keyword evidence="1" id="KW-1133">Transmembrane helix</keyword>
<organism evidence="2 3">
    <name type="scientific">Flavilitoribacter nigricans (strain ATCC 23147 / DSM 23189 / NBRC 102662 / NCIMB 1420 / SS-2)</name>
    <name type="common">Lewinella nigricans</name>
    <dbReference type="NCBI Taxonomy" id="1122177"/>
    <lineage>
        <taxon>Bacteria</taxon>
        <taxon>Pseudomonadati</taxon>
        <taxon>Bacteroidota</taxon>
        <taxon>Saprospiria</taxon>
        <taxon>Saprospirales</taxon>
        <taxon>Lewinellaceae</taxon>
        <taxon>Flavilitoribacter</taxon>
    </lineage>
</organism>
<dbReference type="Gene3D" id="1.10.150.310">
    <property type="entry name" value="Tex RuvX-like domain-like"/>
    <property type="match status" value="2"/>
</dbReference>
<dbReference type="PANTHER" id="PTHR21180">
    <property type="entry name" value="ENDONUCLEASE/EXONUCLEASE/PHOSPHATASE FAMILY DOMAIN-CONTAINING PROTEIN 1"/>
    <property type="match status" value="1"/>
</dbReference>
<dbReference type="OrthoDB" id="981124at2"/>
<evidence type="ECO:0000313" key="3">
    <source>
        <dbReference type="Proteomes" id="UP000223913"/>
    </source>
</evidence>
<dbReference type="GO" id="GO:0015627">
    <property type="term" value="C:type II protein secretion system complex"/>
    <property type="evidence" value="ECO:0007669"/>
    <property type="project" value="TreeGrafter"/>
</dbReference>
<protein>
    <recommendedName>
        <fullName evidence="4">Helix-hairpin-helix domain-containing protein</fullName>
    </recommendedName>
</protein>
<keyword evidence="1" id="KW-0472">Membrane</keyword>
<name>A0A2D0NFM9_FLAN2</name>
<evidence type="ECO:0008006" key="4">
    <source>
        <dbReference type="Google" id="ProtNLM"/>
    </source>
</evidence>
<reference evidence="2 3" key="1">
    <citation type="submission" date="2017-10" db="EMBL/GenBank/DDBJ databases">
        <title>The draft genome sequence of Lewinella nigricans NBRC 102662.</title>
        <authorList>
            <person name="Wang K."/>
        </authorList>
    </citation>
    <scope>NUCLEOTIDE SEQUENCE [LARGE SCALE GENOMIC DNA]</scope>
    <source>
        <strain evidence="2 3">NBRC 102662</strain>
    </source>
</reference>
<dbReference type="GO" id="GO:0015628">
    <property type="term" value="P:protein secretion by the type II secretion system"/>
    <property type="evidence" value="ECO:0007669"/>
    <property type="project" value="TreeGrafter"/>
</dbReference>
<dbReference type="RefSeq" id="WP_099149524.1">
    <property type="nucleotide sequence ID" value="NZ_PDUD01000011.1"/>
</dbReference>
<dbReference type="AlphaFoldDB" id="A0A2D0NFM9"/>
<dbReference type="Pfam" id="PF12836">
    <property type="entry name" value="HHH_3"/>
    <property type="match status" value="4"/>
</dbReference>
<dbReference type="Gene3D" id="1.10.150.280">
    <property type="entry name" value="AF1531-like domain"/>
    <property type="match status" value="1"/>
</dbReference>
<gene>
    <name evidence="2" type="ORF">CRP01_08170</name>
</gene>
<dbReference type="Proteomes" id="UP000223913">
    <property type="component" value="Unassembled WGS sequence"/>
</dbReference>
<dbReference type="SUPFAM" id="SSF47781">
    <property type="entry name" value="RuvA domain 2-like"/>
    <property type="match status" value="4"/>
</dbReference>
<dbReference type="Gene3D" id="1.10.150.320">
    <property type="entry name" value="Photosystem II 12 kDa extrinsic protein"/>
    <property type="match status" value="1"/>
</dbReference>
<dbReference type="InterPro" id="IPR051675">
    <property type="entry name" value="Endo/Exo/Phosphatase_dom_1"/>
</dbReference>
<sequence>MSDKKTDFWYYTRRERQATLALLILAILVFLFPAVYQFRPAGETSVDRRDFLQAIEELEQMQEKAAPLRVAAAFYFDPNAADLETLEQLGLPAATARTIIKYREKVGRFHSVEDLQKIYNLREEDFQRLAPYIKIAAAPKKAAPQATPRATVQPEEFPFDPNAATYRELVRLGLPEKTAATLIRYREKGGTFRKKEDMKKIYGLREQDYQRLEAFITLPLADAAIRSDRFADDLQPEQPARAVPASYAAPAPVSIDINQATAEEWQLLYGIGPVLSQRIVRFRDKLGGFVRIEQVAETYGLPDSTFQSIQDQLRFSPIRERIAINRADARELQAHPYIQWKQANVIVAYRSNHGPFATVADLEKVLALNKEFIQRIAPYIQFD</sequence>
<evidence type="ECO:0000256" key="1">
    <source>
        <dbReference type="SAM" id="Phobius"/>
    </source>
</evidence>
<accession>A0A2D0NFM9</accession>
<dbReference type="InterPro" id="IPR010994">
    <property type="entry name" value="RuvA_2-like"/>
</dbReference>
<keyword evidence="3" id="KW-1185">Reference proteome</keyword>
<feature type="transmembrane region" description="Helical" evidence="1">
    <location>
        <begin position="20"/>
        <end position="38"/>
    </location>
</feature>
<keyword evidence="1" id="KW-0812">Transmembrane</keyword>